<feature type="signal peptide" evidence="1">
    <location>
        <begin position="1"/>
        <end position="19"/>
    </location>
</feature>
<dbReference type="AlphaFoldDB" id="A0A1N6WCM7"/>
<dbReference type="EMBL" id="FTMN01000010">
    <property type="protein sequence ID" value="SIQ87788.1"/>
    <property type="molecule type" value="Genomic_DNA"/>
</dbReference>
<keyword evidence="1" id="KW-0732">Signal</keyword>
<accession>A0A1N6WCM7</accession>
<evidence type="ECO:0000256" key="1">
    <source>
        <dbReference type="SAM" id="SignalP"/>
    </source>
</evidence>
<reference evidence="2 3" key="1">
    <citation type="submission" date="2017-01" db="EMBL/GenBank/DDBJ databases">
        <authorList>
            <person name="Mah S.A."/>
            <person name="Swanson W.J."/>
            <person name="Moy G.W."/>
            <person name="Vacquier V.D."/>
        </authorList>
    </citation>
    <scope>NUCLEOTIDE SEQUENCE [LARGE SCALE GENOMIC DNA]</scope>
    <source>
        <strain evidence="2 3">DSM 7027</strain>
    </source>
</reference>
<evidence type="ECO:0008006" key="4">
    <source>
        <dbReference type="Google" id="ProtNLM"/>
    </source>
</evidence>
<evidence type="ECO:0000313" key="3">
    <source>
        <dbReference type="Proteomes" id="UP000186895"/>
    </source>
</evidence>
<dbReference type="STRING" id="49186.SAMN05421647_11083"/>
<organism evidence="2 3">
    <name type="scientific">Marinobacterium stanieri</name>
    <dbReference type="NCBI Taxonomy" id="49186"/>
    <lineage>
        <taxon>Bacteria</taxon>
        <taxon>Pseudomonadati</taxon>
        <taxon>Pseudomonadota</taxon>
        <taxon>Gammaproteobacteria</taxon>
        <taxon>Oceanospirillales</taxon>
        <taxon>Oceanospirillaceae</taxon>
        <taxon>Marinobacterium</taxon>
    </lineage>
</organism>
<protein>
    <recommendedName>
        <fullName evidence="4">Tetratricopeptide repeat-containing protein</fullName>
    </recommendedName>
</protein>
<keyword evidence="3" id="KW-1185">Reference proteome</keyword>
<sequence length="392" mass="44516">MIIRLLACLTLLIASSAQAIECSPAKTDFWLQEARHANTNGNWSSAREALGKLSQCHPLRGDLRIESLRLALLDGDRQAALEHRQWLRENNIPPALARLVDTWLAASGPAPLVAAGSRQELGFLLTRGYDSNANDGSRHDSILVNFNGLPLDWNLDTASQARSSSYSALNLNWQYQGERNWHLGGSARHYDNLQETEFRLYALLGQPLPCPSGLRCRLDASVNGHRQEEQQRIQTQLGITVSSQKQRVSLYTRYNYERTSADSHSIGIQWLRSLAPGVVAYSGLEYDQPQEPRAGDDRYSIHVGTRARPWQNLPLELQLMYLREYEQSAYSPAFWGNKRRDRRLTRLNSQYTWRLNPYISLKASAGWRHTDSPIELYQQDGWSTELTLIGTL</sequence>
<dbReference type="InterPro" id="IPR011990">
    <property type="entry name" value="TPR-like_helical_dom_sf"/>
</dbReference>
<name>A0A1N6WCM7_9GAMM</name>
<dbReference type="RefSeq" id="WP_076465287.1">
    <property type="nucleotide sequence ID" value="NZ_FTMN01000010.1"/>
</dbReference>
<proteinExistence type="predicted"/>
<evidence type="ECO:0000313" key="2">
    <source>
        <dbReference type="EMBL" id="SIQ87788.1"/>
    </source>
</evidence>
<gene>
    <name evidence="2" type="ORF">SAMN05421647_11083</name>
</gene>
<dbReference type="SUPFAM" id="SSF56935">
    <property type="entry name" value="Porins"/>
    <property type="match status" value="1"/>
</dbReference>
<dbReference type="SUPFAM" id="SSF48452">
    <property type="entry name" value="TPR-like"/>
    <property type="match status" value="1"/>
</dbReference>
<feature type="chain" id="PRO_5012184727" description="Tetratricopeptide repeat-containing protein" evidence="1">
    <location>
        <begin position="20"/>
        <end position="392"/>
    </location>
</feature>
<dbReference type="Proteomes" id="UP000186895">
    <property type="component" value="Unassembled WGS sequence"/>
</dbReference>